<dbReference type="InterPro" id="IPR011050">
    <property type="entry name" value="Pectin_lyase_fold/virulence"/>
</dbReference>
<sequence>MRRSHPFLRIAWLLIAGIVAAAVGNLAGAEEGERIVAPVSAKTITVKNDAEFREAVRRVQPGTVIRIQSGQYGGDVWIENLHGRQDASIVIEGADPQDPPVFTGGSTGWQISEGSYFILRHLRFRGHKVNGLNIDDGGSFDTPTHHIRLEHIVVEDVGPVGNCDGIKLSGVTDFVVADCRIEGWGGQAVDMVGCHRGVIERCLFKGKKGFSQDTGPQAKGGSTQIVIRQCRFVDAAKRCVQLGGSTGLAFFRPRGVLYEAKDLLVEDCLFVGGEAAVSFVGVDGAVFRHNTIIRPQIWVARILQETREPGFVPSRNGVFERNLIVFRSDLRDFVNVGPYTAPETFRFAENWWFCEDRPAASRPRLPVPESGGIYGQDPRLRQVAEDRWVVENPAARDFGARQNP</sequence>
<dbReference type="EMBL" id="CP018477">
    <property type="protein sequence ID" value="ASV73320.1"/>
    <property type="molecule type" value="Genomic_DNA"/>
</dbReference>
<dbReference type="RefSeq" id="WP_157731648.1">
    <property type="nucleotide sequence ID" value="NZ_CP018477.1"/>
</dbReference>
<accession>A0A286RBI0</accession>
<feature type="domain" description="Right handed beta helix" evidence="1">
    <location>
        <begin position="162"/>
        <end position="290"/>
    </location>
</feature>
<evidence type="ECO:0000313" key="3">
    <source>
        <dbReference type="Proteomes" id="UP000215086"/>
    </source>
</evidence>
<dbReference type="SUPFAM" id="SSF51126">
    <property type="entry name" value="Pectin lyase-like"/>
    <property type="match status" value="1"/>
</dbReference>
<protein>
    <recommendedName>
        <fullName evidence="1">Right handed beta helix domain-containing protein</fullName>
    </recommendedName>
</protein>
<name>A0A286RBI0_9BACT</name>
<gene>
    <name evidence="2" type="ORF">THTE_0718</name>
</gene>
<dbReference type="InterPro" id="IPR039448">
    <property type="entry name" value="Beta_helix"/>
</dbReference>
<keyword evidence="3" id="KW-1185">Reference proteome</keyword>
<dbReference type="Pfam" id="PF13229">
    <property type="entry name" value="Beta_helix"/>
    <property type="match status" value="1"/>
</dbReference>
<dbReference type="KEGG" id="ttf:THTE_0718"/>
<dbReference type="InterPro" id="IPR006626">
    <property type="entry name" value="PbH1"/>
</dbReference>
<dbReference type="OrthoDB" id="628936at2"/>
<dbReference type="Gene3D" id="2.160.20.10">
    <property type="entry name" value="Single-stranded right-handed beta-helix, Pectin lyase-like"/>
    <property type="match status" value="1"/>
</dbReference>
<dbReference type="SMART" id="SM00710">
    <property type="entry name" value="PbH1"/>
    <property type="match status" value="5"/>
</dbReference>
<dbReference type="Proteomes" id="UP000215086">
    <property type="component" value="Chromosome"/>
</dbReference>
<dbReference type="InterPro" id="IPR012334">
    <property type="entry name" value="Pectin_lyas_fold"/>
</dbReference>
<reference evidence="2 3" key="1">
    <citation type="journal article" name="Front. Microbiol.">
        <title>Sugar Metabolism of the First Thermophilic Planctomycete Thermogutta terrifontis: Comparative Genomic and Transcriptomic Approaches.</title>
        <authorList>
            <person name="Elcheninov A.G."/>
            <person name="Menzel P."/>
            <person name="Gudbergsdottir S.R."/>
            <person name="Slesarev A.I."/>
            <person name="Kadnikov V.V."/>
            <person name="Krogh A."/>
            <person name="Bonch-Osmolovskaya E.A."/>
            <person name="Peng X."/>
            <person name="Kublanov I.V."/>
        </authorList>
    </citation>
    <scope>NUCLEOTIDE SEQUENCE [LARGE SCALE GENOMIC DNA]</scope>
    <source>
        <strain evidence="2 3">R1</strain>
    </source>
</reference>
<organism evidence="2 3">
    <name type="scientific">Thermogutta terrifontis</name>
    <dbReference type="NCBI Taxonomy" id="1331910"/>
    <lineage>
        <taxon>Bacteria</taxon>
        <taxon>Pseudomonadati</taxon>
        <taxon>Planctomycetota</taxon>
        <taxon>Planctomycetia</taxon>
        <taxon>Pirellulales</taxon>
        <taxon>Thermoguttaceae</taxon>
        <taxon>Thermogutta</taxon>
    </lineage>
</organism>
<proteinExistence type="predicted"/>
<evidence type="ECO:0000313" key="2">
    <source>
        <dbReference type="EMBL" id="ASV73320.1"/>
    </source>
</evidence>
<evidence type="ECO:0000259" key="1">
    <source>
        <dbReference type="Pfam" id="PF13229"/>
    </source>
</evidence>
<dbReference type="AlphaFoldDB" id="A0A286RBI0"/>